<dbReference type="SUPFAM" id="SSF48452">
    <property type="entry name" value="TPR-like"/>
    <property type="match status" value="1"/>
</dbReference>
<dbReference type="Proteomes" id="UP000676194">
    <property type="component" value="Chromosome"/>
</dbReference>
<accession>A0A8E6B5N9</accession>
<dbReference type="SMART" id="SM00028">
    <property type="entry name" value="TPR"/>
    <property type="match status" value="3"/>
</dbReference>
<keyword evidence="2" id="KW-1185">Reference proteome</keyword>
<dbReference type="InterPro" id="IPR011989">
    <property type="entry name" value="ARM-like"/>
</dbReference>
<dbReference type="Gene3D" id="1.25.10.10">
    <property type="entry name" value="Leucine-rich Repeat Variant"/>
    <property type="match status" value="1"/>
</dbReference>
<dbReference type="InterPro" id="IPR019734">
    <property type="entry name" value="TPR_rpt"/>
</dbReference>
<dbReference type="EMBL" id="CP074694">
    <property type="protein sequence ID" value="QVL32610.1"/>
    <property type="molecule type" value="Genomic_DNA"/>
</dbReference>
<evidence type="ECO:0008006" key="3">
    <source>
        <dbReference type="Google" id="ProtNLM"/>
    </source>
</evidence>
<dbReference type="Gene3D" id="1.25.40.10">
    <property type="entry name" value="Tetratricopeptide repeat domain"/>
    <property type="match status" value="1"/>
</dbReference>
<evidence type="ECO:0000313" key="1">
    <source>
        <dbReference type="EMBL" id="QVL32610.1"/>
    </source>
</evidence>
<dbReference type="RefSeq" id="WP_213497502.1">
    <property type="nucleotide sequence ID" value="NZ_CP074694.1"/>
</dbReference>
<protein>
    <recommendedName>
        <fullName evidence="3">Tetratricopeptide repeat protein</fullName>
    </recommendedName>
</protein>
<name>A0A8E6B5N9_9BACT</name>
<dbReference type="KEGG" id="tsph:KIH39_01450"/>
<organism evidence="1 2">
    <name type="scientific">Telmatocola sphagniphila</name>
    <dbReference type="NCBI Taxonomy" id="1123043"/>
    <lineage>
        <taxon>Bacteria</taxon>
        <taxon>Pseudomonadati</taxon>
        <taxon>Planctomycetota</taxon>
        <taxon>Planctomycetia</taxon>
        <taxon>Gemmatales</taxon>
        <taxon>Gemmataceae</taxon>
    </lineage>
</organism>
<evidence type="ECO:0000313" key="2">
    <source>
        <dbReference type="Proteomes" id="UP000676194"/>
    </source>
</evidence>
<sequence length="882" mass="99473">MFLSRTFLIGLALLIGVEGLRAQTETSREPSEIPKLIKDLGAPRFAVREAAKRKLWEAGLQAESVLREATKSSDAEVASSAKEILNKIEWGYLPGQTAEIRDLIDAFRVGDSAVRQDSIAALAKIRPLPFAVLSRILLKEQSVENSILQYSRLANELNPALFDAMLSGQEETALKYLELLAKGPDSGMQANYGALLKKRNRLPEAIAYWTQQENFSPIQKAAAPELLAGLYKLSGQENESLNWAGKIKSPSVRTTLLFHFNNWKILAKAELETFNPSTKLAFQAQSLLLAGDGKDAARKIEELLRSGEDLQDEQLLTNCYSDLILLGKGEDALETLIRRGRSKTLCFETLCAQLKFKTAFKMLEEADRGVISPVPDVQSEISRAKILALLGEKEAAIQIFRKKFEEFRSQKFSARELVTQEWNSGFKDLVFEQLADFFKSRSLMDYDDVLDARTFTSIIDNGQQLLNWIILFRELAPEESLFNHCQKAYRILEGKESRAKTDQAITALLKTPIQEYVEQQIEGKAKKICSLRFEMQATAYLALNDLIAAEKVFKENLNNPNLQLMYADFLFERERYLEAADQFGLVAQSKRSALAVVLKGICLIRAGKMEEGKKLCELGHWLPLADAEERTALIRGLQNRGLNSEVEPELDLILQLCWPGDSSYINALNRKARLVVRTRGYAGAALRIRKCILGCLMTEMRFIDPSFFLITPESANAFQSLEMLEKGQIPDSVEILRKHLKVLPGDISSVLVAYPKLKLLGKLMEADALWKISHDAYLEVVAEYPKYAEGWNSIAWLNVNCRKDLQEALRCATKAVELEPGNTSYLDTKAESLFCLGQKEKAIELAKACIKIDPRRNYYKRQLARFQTQSPEKSFPEEEDDF</sequence>
<reference evidence="1" key="1">
    <citation type="submission" date="2021-05" db="EMBL/GenBank/DDBJ databases">
        <title>Complete genome sequence of the cellulolytic planctomycete Telmatocola sphagniphila SP2T and characterization of the first cellulase from planctomycetes.</title>
        <authorList>
            <person name="Rakitin A.L."/>
            <person name="Beletsky A.V."/>
            <person name="Naumoff D.G."/>
            <person name="Kulichevskaya I.S."/>
            <person name="Mardanov A.V."/>
            <person name="Ravin N.V."/>
            <person name="Dedysh S.N."/>
        </authorList>
    </citation>
    <scope>NUCLEOTIDE SEQUENCE</scope>
    <source>
        <strain evidence="1">SP2T</strain>
    </source>
</reference>
<gene>
    <name evidence="1" type="ORF">KIH39_01450</name>
</gene>
<proteinExistence type="predicted"/>
<dbReference type="InterPro" id="IPR011990">
    <property type="entry name" value="TPR-like_helical_dom_sf"/>
</dbReference>
<dbReference type="AlphaFoldDB" id="A0A8E6B5N9"/>